<protein>
    <recommendedName>
        <fullName evidence="3">Norphogenetic protein</fullName>
    </recommendedName>
</protein>
<proteinExistence type="predicted"/>
<dbReference type="Proteomes" id="UP001158416">
    <property type="component" value="Unassembled WGS sequence"/>
</dbReference>
<comment type="caution">
    <text evidence="1">The sequence shown here is derived from an EMBL/GenBank/DDBJ whole genome shotgun (WGS) entry which is preliminary data.</text>
</comment>
<accession>A0AA42PWD8</accession>
<dbReference type="EMBL" id="JAOCAP010000020">
    <property type="protein sequence ID" value="MDH1321175.1"/>
    <property type="molecule type" value="Genomic_DNA"/>
</dbReference>
<dbReference type="RefSeq" id="WP_280030340.1">
    <property type="nucleotide sequence ID" value="NZ_JAOCAP010000020.1"/>
</dbReference>
<reference evidence="1" key="1">
    <citation type="submission" date="2022-09" db="EMBL/GenBank/DDBJ databases">
        <title>Intensive care unit water sources are persistently colonized with multi-drug resistant bacteria and are the site of extensive horizontal gene transfer of antibiotic resistance genes.</title>
        <authorList>
            <person name="Diorio-Toth L."/>
        </authorList>
    </citation>
    <scope>NUCLEOTIDE SEQUENCE</scope>
    <source>
        <strain evidence="1">GD03936</strain>
    </source>
</reference>
<name>A0AA42PWD8_9ENTR</name>
<evidence type="ECO:0008006" key="3">
    <source>
        <dbReference type="Google" id="ProtNLM"/>
    </source>
</evidence>
<evidence type="ECO:0000313" key="1">
    <source>
        <dbReference type="EMBL" id="MDH1321175.1"/>
    </source>
</evidence>
<organism evidence="1 2">
    <name type="scientific">Enterobacter bugandensis</name>
    <dbReference type="NCBI Taxonomy" id="881260"/>
    <lineage>
        <taxon>Bacteria</taxon>
        <taxon>Pseudomonadati</taxon>
        <taxon>Pseudomonadota</taxon>
        <taxon>Gammaproteobacteria</taxon>
        <taxon>Enterobacterales</taxon>
        <taxon>Enterobacteriaceae</taxon>
        <taxon>Enterobacter</taxon>
    </lineage>
</organism>
<evidence type="ECO:0000313" key="2">
    <source>
        <dbReference type="Proteomes" id="UP001158416"/>
    </source>
</evidence>
<sequence>MNKTFICVASGPSLTSNDCALASGSGYPIIAVNSSWRAVPDCQHIFAADFTWWDHYHDSLETSAELWTQSKRANARFGVKLFTPTDSGPFNSGQRAIQLADHLGAERVILLGYDCTLANGAHWHGRHPATMHNPVPREVGRWHSDFSSLAGALPDVEIINASRETALTCFKRLPLEAALYAWKTVLRRDAWHR</sequence>
<gene>
    <name evidence="1" type="ORF">N5C39_22665</name>
</gene>
<dbReference type="AlphaFoldDB" id="A0AA42PWD8"/>